<dbReference type="CDD" id="cd15831">
    <property type="entry name" value="BTAD"/>
    <property type="match status" value="1"/>
</dbReference>
<dbReference type="Pfam" id="PF03704">
    <property type="entry name" value="BTAD"/>
    <property type="match status" value="1"/>
</dbReference>
<evidence type="ECO:0000259" key="1">
    <source>
        <dbReference type="SMART" id="SM01043"/>
    </source>
</evidence>
<dbReference type="InterPro" id="IPR051677">
    <property type="entry name" value="AfsR-DnrI-RedD_regulator"/>
</dbReference>
<evidence type="ECO:0000313" key="2">
    <source>
        <dbReference type="EMBL" id="EMG08449.1"/>
    </source>
</evidence>
<sequence>LCFRLRKIIGNPEALVFSEDRLFFRQDLVQTDFQLFEKHYQVGIKSIRKGDTELAIQEFRCARSFYKGVFFEFDLYFPESEIRREYIRKSLIEIFQFLCEKDSEKNEIKKLLDDSTNWIYLDDLDERAWRFHFEALFQLNRKNEALRKYQEFKKSLKKELDIEPESATFSLIEKIRSGEVSRV</sequence>
<protein>
    <submittedName>
        <fullName evidence="2">Bacterial transcriptional activator domain protein</fullName>
    </submittedName>
</protein>
<evidence type="ECO:0000313" key="3">
    <source>
        <dbReference type="Proteomes" id="UP000011776"/>
    </source>
</evidence>
<reference evidence="2 3" key="1">
    <citation type="submission" date="2013-02" db="EMBL/GenBank/DDBJ databases">
        <authorList>
            <person name="Harkins D.M."/>
            <person name="Durkin A.S."/>
            <person name="Brinkac L.M."/>
            <person name="Haft D.H."/>
            <person name="Selengut J.D."/>
            <person name="Sanka R."/>
            <person name="DePew J."/>
            <person name="Purushe J."/>
            <person name="Tulsiani S.M."/>
            <person name="Graham G.C."/>
            <person name="Burns M.-A."/>
            <person name="Dohnt M.F."/>
            <person name="Smythe L.D."/>
            <person name="McKay D.B."/>
            <person name="Craig S.B."/>
            <person name="Vinetz J.M."/>
            <person name="Sutton G.G."/>
            <person name="Nierman W.C."/>
            <person name="Fouts D.E."/>
        </authorList>
    </citation>
    <scope>NUCLEOTIDE SEQUENCE [LARGE SCALE GENOMIC DNA]</scope>
    <source>
        <strain evidence="2 3">LT2186</strain>
    </source>
</reference>
<dbReference type="InterPro" id="IPR011990">
    <property type="entry name" value="TPR-like_helical_dom_sf"/>
</dbReference>
<feature type="non-terminal residue" evidence="2">
    <location>
        <position position="1"/>
    </location>
</feature>
<dbReference type="InterPro" id="IPR005158">
    <property type="entry name" value="BTAD"/>
</dbReference>
<dbReference type="PANTHER" id="PTHR35807:SF2">
    <property type="entry name" value="TRANSCRIPTIONAL ACTIVATOR DOMAIN"/>
    <property type="match status" value="1"/>
</dbReference>
<dbReference type="Gene3D" id="1.25.40.10">
    <property type="entry name" value="Tetratricopeptide repeat domain"/>
    <property type="match status" value="1"/>
</dbReference>
<dbReference type="Proteomes" id="UP000011776">
    <property type="component" value="Unassembled WGS sequence"/>
</dbReference>
<proteinExistence type="predicted"/>
<dbReference type="PANTHER" id="PTHR35807">
    <property type="entry name" value="TRANSCRIPTIONAL REGULATOR REDD-RELATED"/>
    <property type="match status" value="1"/>
</dbReference>
<comment type="caution">
    <text evidence="2">The sequence shown here is derived from an EMBL/GenBank/DDBJ whole genome shotgun (WGS) entry which is preliminary data.</text>
</comment>
<dbReference type="SMART" id="SM01043">
    <property type="entry name" value="BTAD"/>
    <property type="match status" value="1"/>
</dbReference>
<organism evidence="2 3">
    <name type="scientific">Leptospira interrogans serovar Grippotyphosa str. LT2186</name>
    <dbReference type="NCBI Taxonomy" id="1001599"/>
    <lineage>
        <taxon>Bacteria</taxon>
        <taxon>Pseudomonadati</taxon>
        <taxon>Spirochaetota</taxon>
        <taxon>Spirochaetia</taxon>
        <taxon>Leptospirales</taxon>
        <taxon>Leptospiraceae</taxon>
        <taxon>Leptospira</taxon>
    </lineage>
</organism>
<dbReference type="AlphaFoldDB" id="M3FLU6"/>
<dbReference type="SUPFAM" id="SSF48452">
    <property type="entry name" value="TPR-like"/>
    <property type="match status" value="1"/>
</dbReference>
<accession>M3FLU6</accession>
<feature type="domain" description="Bacterial transcriptional activator" evidence="1">
    <location>
        <begin position="31"/>
        <end position="176"/>
    </location>
</feature>
<name>M3FLU6_LEPIR</name>
<dbReference type="EMBL" id="AFME02000383">
    <property type="protein sequence ID" value="EMG08449.1"/>
    <property type="molecule type" value="Genomic_DNA"/>
</dbReference>
<gene>
    <name evidence="2" type="ORF">LEP1GSC151_3509</name>
</gene>
<dbReference type="FunFam" id="1.25.40.10:FF:000652">
    <property type="entry name" value="Bacterial transcriptional activator domain protein"/>
    <property type="match status" value="1"/>
</dbReference>